<evidence type="ECO:0000256" key="1">
    <source>
        <dbReference type="ARBA" id="ARBA00001946"/>
    </source>
</evidence>
<evidence type="ECO:0000256" key="8">
    <source>
        <dbReference type="ARBA" id="ARBA00022573"/>
    </source>
</evidence>
<protein>
    <recommendedName>
        <fullName evidence="6 19">Adenosylcobinamide-GDP ribazoletransferase</fullName>
        <ecNumber evidence="5 19">2.7.8.26</ecNumber>
    </recommendedName>
    <alternativeName>
        <fullName evidence="16 19">Cobalamin synthase</fullName>
    </alternativeName>
    <alternativeName>
        <fullName evidence="15 19">Cobalamin-5'-phosphate synthase</fullName>
    </alternativeName>
</protein>
<comment type="similarity">
    <text evidence="4 19">Belongs to the CobS family.</text>
</comment>
<feature type="transmembrane region" description="Helical" evidence="19">
    <location>
        <begin position="185"/>
        <end position="202"/>
    </location>
</feature>
<keyword evidence="11 19" id="KW-0460">Magnesium</keyword>
<dbReference type="Proteomes" id="UP000632828">
    <property type="component" value="Unassembled WGS sequence"/>
</dbReference>
<comment type="catalytic activity">
    <reaction evidence="18 19">
        <text>alpha-ribazole 5'-phosphate + adenosylcob(III)inamide-GDP = adenosylcob(III)alamin 5'-phosphate + GMP + H(+)</text>
        <dbReference type="Rhea" id="RHEA:23560"/>
        <dbReference type="ChEBI" id="CHEBI:15378"/>
        <dbReference type="ChEBI" id="CHEBI:57918"/>
        <dbReference type="ChEBI" id="CHEBI:58115"/>
        <dbReference type="ChEBI" id="CHEBI:60487"/>
        <dbReference type="ChEBI" id="CHEBI:60493"/>
        <dbReference type="EC" id="2.7.8.26"/>
    </reaction>
</comment>
<evidence type="ECO:0000256" key="17">
    <source>
        <dbReference type="ARBA" id="ARBA00048623"/>
    </source>
</evidence>
<dbReference type="GO" id="GO:0008818">
    <property type="term" value="F:cobalamin 5'-phosphate synthase activity"/>
    <property type="evidence" value="ECO:0007669"/>
    <property type="project" value="UniProtKB-UniRule"/>
</dbReference>
<name>A0A8J6QNT5_9BACT</name>
<accession>A0A8J6QNT5</accession>
<keyword evidence="8 19" id="KW-0169">Cobalamin biosynthesis</keyword>
<keyword evidence="9 19" id="KW-0808">Transferase</keyword>
<dbReference type="UniPathway" id="UPA00148">
    <property type="reaction ID" value="UER00238"/>
</dbReference>
<feature type="transmembrane region" description="Helical" evidence="19">
    <location>
        <begin position="123"/>
        <end position="141"/>
    </location>
</feature>
<evidence type="ECO:0000256" key="19">
    <source>
        <dbReference type="HAMAP-Rule" id="MF_00719"/>
    </source>
</evidence>
<evidence type="ECO:0000256" key="12">
    <source>
        <dbReference type="ARBA" id="ARBA00022989"/>
    </source>
</evidence>
<organism evidence="20 21">
    <name type="scientific">Pelovirga terrestris</name>
    <dbReference type="NCBI Taxonomy" id="2771352"/>
    <lineage>
        <taxon>Bacteria</taxon>
        <taxon>Pseudomonadati</taxon>
        <taxon>Thermodesulfobacteriota</taxon>
        <taxon>Desulfuromonadia</taxon>
        <taxon>Geobacterales</taxon>
        <taxon>Geobacteraceae</taxon>
        <taxon>Pelovirga</taxon>
    </lineage>
</organism>
<keyword evidence="13 19" id="KW-0472">Membrane</keyword>
<evidence type="ECO:0000256" key="11">
    <source>
        <dbReference type="ARBA" id="ARBA00022842"/>
    </source>
</evidence>
<feature type="transmembrane region" description="Helical" evidence="19">
    <location>
        <begin position="52"/>
        <end position="74"/>
    </location>
</feature>
<keyword evidence="12 19" id="KW-1133">Transmembrane helix</keyword>
<evidence type="ECO:0000256" key="5">
    <source>
        <dbReference type="ARBA" id="ARBA00013200"/>
    </source>
</evidence>
<evidence type="ECO:0000313" key="21">
    <source>
        <dbReference type="Proteomes" id="UP000632828"/>
    </source>
</evidence>
<dbReference type="GO" id="GO:0005886">
    <property type="term" value="C:plasma membrane"/>
    <property type="evidence" value="ECO:0007669"/>
    <property type="project" value="UniProtKB-SubCell"/>
</dbReference>
<comment type="function">
    <text evidence="14 19">Joins adenosylcobinamide-GDP and alpha-ribazole to generate adenosylcobalamin (Ado-cobalamin). Also synthesizes adenosylcobalamin 5'-phosphate from adenosylcobinamide-GDP and alpha-ribazole 5'-phosphate.</text>
</comment>
<proteinExistence type="inferred from homology"/>
<comment type="pathway">
    <text evidence="3 19">Cofactor biosynthesis; adenosylcobalamin biosynthesis; adenosylcobalamin from cob(II)yrinate a,c-diamide: step 7/7.</text>
</comment>
<evidence type="ECO:0000256" key="18">
    <source>
        <dbReference type="ARBA" id="ARBA00049504"/>
    </source>
</evidence>
<keyword evidence="7 19" id="KW-1003">Cell membrane</keyword>
<evidence type="ECO:0000256" key="9">
    <source>
        <dbReference type="ARBA" id="ARBA00022679"/>
    </source>
</evidence>
<reference evidence="20" key="1">
    <citation type="submission" date="2020-09" db="EMBL/GenBank/DDBJ databases">
        <title>Pelobacter alkaliphilus sp. nov., a novel anaerobic arsenate-reducing bacterium from terrestrial mud volcano.</title>
        <authorList>
            <person name="Khomyakova M.A."/>
            <person name="Merkel A.Y."/>
            <person name="Slobodkin A.I."/>
        </authorList>
    </citation>
    <scope>NUCLEOTIDE SEQUENCE</scope>
    <source>
        <strain evidence="20">M08fum</strain>
    </source>
</reference>
<keyword evidence="10 19" id="KW-0812">Transmembrane</keyword>
<feature type="transmembrane region" description="Helical" evidence="19">
    <location>
        <begin position="26"/>
        <end position="46"/>
    </location>
</feature>
<comment type="caution">
    <text evidence="20">The sequence shown here is derived from an EMBL/GenBank/DDBJ whole genome shotgun (WGS) entry which is preliminary data.</text>
</comment>
<evidence type="ECO:0000256" key="10">
    <source>
        <dbReference type="ARBA" id="ARBA00022692"/>
    </source>
</evidence>
<comment type="subcellular location">
    <subcellularLocation>
        <location evidence="2 19">Cell membrane</location>
        <topology evidence="2 19">Multi-pass membrane protein</topology>
    </subcellularLocation>
</comment>
<evidence type="ECO:0000256" key="2">
    <source>
        <dbReference type="ARBA" id="ARBA00004651"/>
    </source>
</evidence>
<dbReference type="EC" id="2.7.8.26" evidence="5 19"/>
<sequence>MKGFLSALNFLTIIRLGSAPFDGARATAAFAWVGLLIGAGLALLHWLTPVTIAPFVLVLYLVVISGALHLDGLCDSADALFSHRDREKKLAIMKDVHAGTMGVVAIVLVLGAKGVAFAHLSNMALLVLIPALSRFAMAVAMHRLPYARQDGLAKPFFTGERSGLIVPGLILPALAFFALPFGLFIGILGVYLAFLALILWWYRRMIGGVTGDMLGALCEVCEAVLLLAAVVLGG</sequence>
<evidence type="ECO:0000256" key="3">
    <source>
        <dbReference type="ARBA" id="ARBA00004663"/>
    </source>
</evidence>
<dbReference type="EMBL" id="JACWUN010000003">
    <property type="protein sequence ID" value="MBD1399836.1"/>
    <property type="molecule type" value="Genomic_DNA"/>
</dbReference>
<evidence type="ECO:0000256" key="6">
    <source>
        <dbReference type="ARBA" id="ARBA00015850"/>
    </source>
</evidence>
<dbReference type="RefSeq" id="WP_191154102.1">
    <property type="nucleotide sequence ID" value="NZ_JACWUN010000003.1"/>
</dbReference>
<dbReference type="NCBIfam" id="TIGR00317">
    <property type="entry name" value="cobS"/>
    <property type="match status" value="1"/>
</dbReference>
<comment type="cofactor">
    <cofactor evidence="1 19">
        <name>Mg(2+)</name>
        <dbReference type="ChEBI" id="CHEBI:18420"/>
    </cofactor>
</comment>
<dbReference type="InterPro" id="IPR003805">
    <property type="entry name" value="CobS"/>
</dbReference>
<evidence type="ECO:0000256" key="14">
    <source>
        <dbReference type="ARBA" id="ARBA00025228"/>
    </source>
</evidence>
<dbReference type="GO" id="GO:0051073">
    <property type="term" value="F:adenosylcobinamide-GDP ribazoletransferase activity"/>
    <property type="evidence" value="ECO:0007669"/>
    <property type="project" value="UniProtKB-UniRule"/>
</dbReference>
<evidence type="ECO:0000256" key="13">
    <source>
        <dbReference type="ARBA" id="ARBA00023136"/>
    </source>
</evidence>
<evidence type="ECO:0000313" key="20">
    <source>
        <dbReference type="EMBL" id="MBD1399836.1"/>
    </source>
</evidence>
<evidence type="ECO:0000256" key="16">
    <source>
        <dbReference type="ARBA" id="ARBA00032853"/>
    </source>
</evidence>
<evidence type="ECO:0000256" key="7">
    <source>
        <dbReference type="ARBA" id="ARBA00022475"/>
    </source>
</evidence>
<dbReference type="PANTHER" id="PTHR34148:SF1">
    <property type="entry name" value="ADENOSYLCOBINAMIDE-GDP RIBAZOLETRANSFERASE"/>
    <property type="match status" value="1"/>
</dbReference>
<dbReference type="AlphaFoldDB" id="A0A8J6QNT5"/>
<keyword evidence="21" id="KW-1185">Reference proteome</keyword>
<dbReference type="PANTHER" id="PTHR34148">
    <property type="entry name" value="ADENOSYLCOBINAMIDE-GDP RIBAZOLETRANSFERASE"/>
    <property type="match status" value="1"/>
</dbReference>
<dbReference type="Pfam" id="PF02654">
    <property type="entry name" value="CobS"/>
    <property type="match status" value="1"/>
</dbReference>
<evidence type="ECO:0000256" key="15">
    <source>
        <dbReference type="ARBA" id="ARBA00032605"/>
    </source>
</evidence>
<gene>
    <name evidence="19 20" type="primary">cobS</name>
    <name evidence="20" type="ORF">ICT70_04050</name>
</gene>
<feature type="transmembrane region" description="Helical" evidence="19">
    <location>
        <begin position="214"/>
        <end position="233"/>
    </location>
</feature>
<comment type="catalytic activity">
    <reaction evidence="17 19">
        <text>alpha-ribazole + adenosylcob(III)inamide-GDP = adenosylcob(III)alamin + GMP + H(+)</text>
        <dbReference type="Rhea" id="RHEA:16049"/>
        <dbReference type="ChEBI" id="CHEBI:10329"/>
        <dbReference type="ChEBI" id="CHEBI:15378"/>
        <dbReference type="ChEBI" id="CHEBI:18408"/>
        <dbReference type="ChEBI" id="CHEBI:58115"/>
        <dbReference type="ChEBI" id="CHEBI:60487"/>
        <dbReference type="EC" id="2.7.8.26"/>
    </reaction>
</comment>
<dbReference type="GO" id="GO:0009236">
    <property type="term" value="P:cobalamin biosynthetic process"/>
    <property type="evidence" value="ECO:0007669"/>
    <property type="project" value="UniProtKB-UniRule"/>
</dbReference>
<feature type="transmembrane region" description="Helical" evidence="19">
    <location>
        <begin position="95"/>
        <end position="117"/>
    </location>
</feature>
<evidence type="ECO:0000256" key="4">
    <source>
        <dbReference type="ARBA" id="ARBA00010561"/>
    </source>
</evidence>
<dbReference type="HAMAP" id="MF_00719">
    <property type="entry name" value="CobS"/>
    <property type="match status" value="1"/>
</dbReference>